<reference evidence="7" key="1">
    <citation type="submission" date="2025-08" db="UniProtKB">
        <authorList>
            <consortium name="Ensembl"/>
        </authorList>
    </citation>
    <scope>IDENTIFICATION</scope>
</reference>
<feature type="signal peptide" evidence="6">
    <location>
        <begin position="1"/>
        <end position="24"/>
    </location>
</feature>
<evidence type="ECO:0000313" key="7">
    <source>
        <dbReference type="Ensembl" id="ENSCCRP00020018048.1"/>
    </source>
</evidence>
<dbReference type="AlphaFoldDB" id="A0A8C2CWA2"/>
<dbReference type="GO" id="GO:0001664">
    <property type="term" value="F:G protein-coupled receptor binding"/>
    <property type="evidence" value="ECO:0007669"/>
    <property type="project" value="InterPro"/>
</dbReference>
<dbReference type="PRINTS" id="PR01888">
    <property type="entry name" value="NROPEPTIDEBW"/>
</dbReference>
<keyword evidence="3" id="KW-0964">Secreted</keyword>
<dbReference type="PANTHER" id="PTHR28553:SF1">
    <property type="entry name" value="NEUROPEPTIDE B"/>
    <property type="match status" value="1"/>
</dbReference>
<feature type="chain" id="PRO_5034376359" evidence="6">
    <location>
        <begin position="25"/>
        <end position="134"/>
    </location>
</feature>
<keyword evidence="4" id="KW-0165">Cleavage on pair of basic residues</keyword>
<organism evidence="7 8">
    <name type="scientific">Cyprinus carpio</name>
    <name type="common">Common carp</name>
    <dbReference type="NCBI Taxonomy" id="7962"/>
    <lineage>
        <taxon>Eukaryota</taxon>
        <taxon>Metazoa</taxon>
        <taxon>Chordata</taxon>
        <taxon>Craniata</taxon>
        <taxon>Vertebrata</taxon>
        <taxon>Euteleostomi</taxon>
        <taxon>Actinopterygii</taxon>
        <taxon>Neopterygii</taxon>
        <taxon>Teleostei</taxon>
        <taxon>Ostariophysi</taxon>
        <taxon>Cypriniformes</taxon>
        <taxon>Cyprinidae</taxon>
        <taxon>Cyprininae</taxon>
        <taxon>Cyprinus</taxon>
    </lineage>
</organism>
<accession>A0A8C2CWA2</accession>
<sequence>MKTAELTLILLFVSLLAVCRPVEAWYKQAARPSYYSVGRASGLLSRIRRSKPELEPIDRHQCPARNKFSTRLPQKHDIIYYTLPTLSLPICVKDVFPELQSCEFFQDSSLFKCGASVIFSLDSRICLNTGNKSN</sequence>
<keyword evidence="5 6" id="KW-0732">Signal</keyword>
<dbReference type="GO" id="GO:0007631">
    <property type="term" value="P:feeding behavior"/>
    <property type="evidence" value="ECO:0007669"/>
    <property type="project" value="TreeGrafter"/>
</dbReference>
<protein>
    <submittedName>
        <fullName evidence="7">Uncharacterized protein</fullName>
    </submittedName>
</protein>
<dbReference type="Ensembl" id="ENSCCRT00020019829.1">
    <property type="protein sequence ID" value="ENSCCRP00020018048.1"/>
    <property type="gene ID" value="ENSCCRG00020008577.1"/>
</dbReference>
<evidence type="ECO:0000256" key="5">
    <source>
        <dbReference type="ARBA" id="ARBA00022729"/>
    </source>
</evidence>
<comment type="subcellular location">
    <subcellularLocation>
        <location evidence="1">Secreted</location>
    </subcellularLocation>
</comment>
<dbReference type="GO" id="GO:0007186">
    <property type="term" value="P:G protein-coupled receptor signaling pathway"/>
    <property type="evidence" value="ECO:0007669"/>
    <property type="project" value="TreeGrafter"/>
</dbReference>
<evidence type="ECO:0000256" key="2">
    <source>
        <dbReference type="ARBA" id="ARBA00005292"/>
    </source>
</evidence>
<comment type="similarity">
    <text evidence="2">Belongs to the neuropeptide B/W family.</text>
</comment>
<dbReference type="Pfam" id="PF15180">
    <property type="entry name" value="NPBW"/>
    <property type="match status" value="1"/>
</dbReference>
<dbReference type="Proteomes" id="UP000694701">
    <property type="component" value="Unplaced"/>
</dbReference>
<name>A0A8C2CWA2_CYPCA</name>
<evidence type="ECO:0000256" key="4">
    <source>
        <dbReference type="ARBA" id="ARBA00022685"/>
    </source>
</evidence>
<dbReference type="InterPro" id="IPR013297">
    <property type="entry name" value="Neuropept_BW_pre"/>
</dbReference>
<evidence type="ECO:0000256" key="3">
    <source>
        <dbReference type="ARBA" id="ARBA00022525"/>
    </source>
</evidence>
<dbReference type="GO" id="GO:0005576">
    <property type="term" value="C:extracellular region"/>
    <property type="evidence" value="ECO:0007669"/>
    <property type="project" value="UniProtKB-SubCell"/>
</dbReference>
<evidence type="ECO:0000256" key="6">
    <source>
        <dbReference type="SAM" id="SignalP"/>
    </source>
</evidence>
<proteinExistence type="inferred from homology"/>
<evidence type="ECO:0000313" key="8">
    <source>
        <dbReference type="Proteomes" id="UP000694701"/>
    </source>
</evidence>
<dbReference type="PANTHER" id="PTHR28553">
    <property type="entry name" value="NEUROPEPTIDE B"/>
    <property type="match status" value="1"/>
</dbReference>
<evidence type="ECO:0000256" key="1">
    <source>
        <dbReference type="ARBA" id="ARBA00004613"/>
    </source>
</evidence>